<keyword evidence="2" id="KW-1185">Reference proteome</keyword>
<evidence type="ECO:0000313" key="2">
    <source>
        <dbReference type="Proteomes" id="UP001165136"/>
    </source>
</evidence>
<dbReference type="EMBL" id="BSTI01000014">
    <property type="protein sequence ID" value="GLY68992.1"/>
    <property type="molecule type" value="Genomic_DNA"/>
</dbReference>
<protein>
    <recommendedName>
        <fullName evidence="3">DUF2867 domain-containing protein</fullName>
    </recommendedName>
</protein>
<name>A0A9W6VJ09_9PSEU</name>
<dbReference type="AlphaFoldDB" id="A0A9W6VJ09"/>
<evidence type="ECO:0008006" key="3">
    <source>
        <dbReference type="Google" id="ProtNLM"/>
    </source>
</evidence>
<organism evidence="1 2">
    <name type="scientific">Amycolatopsis taiwanensis</name>
    <dbReference type="NCBI Taxonomy" id="342230"/>
    <lineage>
        <taxon>Bacteria</taxon>
        <taxon>Bacillati</taxon>
        <taxon>Actinomycetota</taxon>
        <taxon>Actinomycetes</taxon>
        <taxon>Pseudonocardiales</taxon>
        <taxon>Pseudonocardiaceae</taxon>
        <taxon>Amycolatopsis</taxon>
    </lineage>
</organism>
<comment type="caution">
    <text evidence="1">The sequence shown here is derived from an EMBL/GenBank/DDBJ whole genome shotgun (WGS) entry which is preliminary data.</text>
</comment>
<evidence type="ECO:0000313" key="1">
    <source>
        <dbReference type="EMBL" id="GLY68992.1"/>
    </source>
</evidence>
<dbReference type="Proteomes" id="UP001165136">
    <property type="component" value="Unassembled WGS sequence"/>
</dbReference>
<gene>
    <name evidence="1" type="ORF">Atai01_56110</name>
</gene>
<accession>A0A9W6VJ09</accession>
<proteinExistence type="predicted"/>
<dbReference type="RefSeq" id="WP_052371800.1">
    <property type="nucleotide sequence ID" value="NZ_BSTI01000014.1"/>
</dbReference>
<sequence>MSRVRRIDLPDNLNTSLTSVDYHDTFTVQVDDGASGSAERWMREVFEAAPAPVRMFLRIGWSMFGARLGPWATTPTHLAGWRIEENLPDRIRLVVDWTVGLRANLVLRTETSTEASAITLATFVQHHRRASRILWPALVPVHHLTLRYLLARATR</sequence>
<reference evidence="1" key="1">
    <citation type="submission" date="2023-03" db="EMBL/GenBank/DDBJ databases">
        <title>Amycolatopsis taiwanensis NBRC 103393.</title>
        <authorList>
            <person name="Ichikawa N."/>
            <person name="Sato H."/>
            <person name="Tonouchi N."/>
        </authorList>
    </citation>
    <scope>NUCLEOTIDE SEQUENCE</scope>
    <source>
        <strain evidence="1">NBRC 103393</strain>
    </source>
</reference>